<feature type="domain" description="Cyclic nucleotide-binding" evidence="3">
    <location>
        <begin position="912"/>
        <end position="1014"/>
    </location>
</feature>
<keyword evidence="2" id="KW-1133">Transmembrane helix</keyword>
<dbReference type="Gene3D" id="2.60.120.10">
    <property type="entry name" value="Jelly Rolls"/>
    <property type="match status" value="4"/>
</dbReference>
<feature type="transmembrane region" description="Helical" evidence="2">
    <location>
        <begin position="84"/>
        <end position="100"/>
    </location>
</feature>
<evidence type="ECO:0000256" key="1">
    <source>
        <dbReference type="SAM" id="MobiDB-lite"/>
    </source>
</evidence>
<feature type="domain" description="Cyclic nucleotide-binding" evidence="3">
    <location>
        <begin position="1935"/>
        <end position="2050"/>
    </location>
</feature>
<feature type="transmembrane region" description="Helical" evidence="2">
    <location>
        <begin position="1204"/>
        <end position="1224"/>
    </location>
</feature>
<dbReference type="Proteomes" id="UP001652740">
    <property type="component" value="Unplaced"/>
</dbReference>
<dbReference type="InterPro" id="IPR000595">
    <property type="entry name" value="cNMP-bd_dom"/>
</dbReference>
<feature type="transmembrane region" description="Helical" evidence="2">
    <location>
        <begin position="179"/>
        <end position="201"/>
    </location>
</feature>
<dbReference type="PANTHER" id="PTHR10217:SF435">
    <property type="entry name" value="POTASSIUM VOLTAGE-GATED CHANNEL PROTEIN EAG"/>
    <property type="match status" value="1"/>
</dbReference>
<proteinExistence type="predicted"/>
<dbReference type="CDD" id="cd00038">
    <property type="entry name" value="CAP_ED"/>
    <property type="match status" value="4"/>
</dbReference>
<feature type="transmembrane region" description="Helical" evidence="2">
    <location>
        <begin position="1716"/>
        <end position="1737"/>
    </location>
</feature>
<dbReference type="InterPro" id="IPR050818">
    <property type="entry name" value="KCNH_animal-type"/>
</dbReference>
<feature type="transmembrane region" description="Helical" evidence="2">
    <location>
        <begin position="1621"/>
        <end position="1640"/>
    </location>
</feature>
<sequence length="2063" mass="243011">MRAVKSIPKLENDDEETDDDDDSNEDVPIQWSNLIFLPFHPVFKIIVLFSVILKTILGPIQSVYPIVYCSNVMDTNWFTSILKYYYLSLCDIFYFIDTLLHIIHRQVADKAVRREHLPKSALLLILDIISLIPCFEMVSSEVCPEVQLWPNVLCFNEFVIIYRVVEYFSLVTTHSFWKLFFGFTILTGICVNCVCCFWLLLTVEGLCANCRNGIYDWRKFVIHKLNETDKGYLTYVYGYSFVLSFVVNVIFDETKPSTILEYFVVVMFMICGYLLDISVIFPKLFAESMLSLRRICTYYPQILKIIDETRRRNPTPNAHVNVKNFYKLIWKKRNGITCIPPIISELPRYLRLDIKQDLVWPVFYHSPTFRKTSTPFKRWLCEFIRYDYKLPGEKIFTGPHCLTNLYYLKSGIVQLMSTDDGVTPLLSVTSGTIFGDISFFIPPLKRKITVRCLTYCEVLQISRYDILKGLHKYPHDRQEVIKLARNRINHARILYTCKQHVKGLDITEDEGIAWVKRRWWEISETIANYKKKSTKRQLQKYDLPPEEAVYHCAKYIGQLVLCSDTQLQTKSLFTKDKFPWLLSPDSTFIRVWKLIVVTTVFFVLILYPPNIVRYEMVNWFRYFKHWTDFIYAADICVSLFTSIAKQDRYRTNFTGVMFARCKSVSFVLDVLATIWIEEFTIIIGKSEYYHASQFNRLIKIYMLFWSDSIPHNFNVTSDPKYRIYCSMVLIHFSSVYVVGHFIYMLCKYIPGMSMSYFFGAYPCGTTPKIRNDSKCDPAETDIFSIAIAWTFELLFSEFLPHNILDIYTVMLVSYIGFLTYTFLKSRFIAFLYLKYRNLINYQFFVSNLKKYYEHHKIHRNLMRRLNRYLDCHWKYYKGIDVMHPHLLKDEPYDIYWKVHGEIAEKIIGHSVAFAGAEYSLVRELAYASKFLILPKSATLFLFGVSCKNVTWIVQGYVKIEYHNEDGELLKTFYGPGQMVSVTSVLLGQPSQRTYTSCTECEILYINLEDFFNIIKRYPNEWSYFHTCIHEYRPLFYELFQVYVKKHSEYQKRLRDRIFHAVTTTYKEPLNELVYEQEILWSPLKSDYFLDPESDFIRYWMLFRVVTVVVSITTASLQGGSGAMFKWPLTIISTFCDCIAWIDIIIKLFLAYYDENGILIYSKRRCVWNYLSRGFLMDVIGTLPVFELCRLVLRQKISIDQIMLINTVCKFAHLYILTGYFNYIADVPSINSGYLLILKWQIVTILIMLGGSHYLISYCIEFTFDAKDNLIHMARRNTCWIPSYMVLDNEPTVHQLHLLFAESINLAQSGLMKMNMGKFRIERNCLGVGFTLFVLGILFWYVICYTLTILVLTNRGDTLYQHNVSQLWKFLQAERVDKKLIHHAVAHFSYWWIRTKGINIQNFINSRIGLIFRQDLNYYFFKKTFKALDSIINCGEPFERLLSSVCSQMYYLPSQEIVREMDLSPYIFIVHRGKVAISQDEENLAVLTKGAIFGQLKGIVPRPVRISAVADGYADILQIPIKQFHDIIDDKVRENINRNYQSEDDYMETKKRYYENPYNTVRYILRGRKTIKLPWMLLPMEARSRSWYSKWLTVVWLCGPFVSAVIVLILNTLPIDCRMNAIWILLALDLLHLAHFLSEFYTMELTVIHDKCVNQVVGLRMFKKLIFYVDILSLVVPLMTLVTGNWTYQIARLLRLHLLYQFHMHFCRSFKSKAAPLLMKFIILFLLLHSMICGWIYVGCRSEFTFDFPVPILDVPEDFNKTIDYQEWQNPKDRQGGCARITRNFKHEGESRVSFVVPKSWQHDYIVALNFIILLHTHTVLDTVMTLSIAEVYYKIFINFFIYLIDIWLMSTAVSAVYTMFRELYQYDFNVSNLTSYLNHSGLSPALLKAVKKYTKQLWRRQKGNWLPELAHQAPMCLREDLLSALYMHHIQTPPLFRLLPQYFARQLVARVQRIVIFPNKCIVQEGDIFSCIYFIHEGEVEKWFTDSSGEKKMISLLSSNGYFGFIPGLFPNTPFQFTYYTRTVVDLIYLRLSDWQDLLNAFPDVKQTLYAGARELKKDLLKI</sequence>
<dbReference type="InterPro" id="IPR018490">
    <property type="entry name" value="cNMP-bd_dom_sf"/>
</dbReference>
<keyword evidence="4" id="KW-1185">Reference proteome</keyword>
<dbReference type="GeneID" id="113519257"/>
<feature type="transmembrane region" description="Helical" evidence="2">
    <location>
        <begin position="42"/>
        <end position="64"/>
    </location>
</feature>
<dbReference type="InterPro" id="IPR014710">
    <property type="entry name" value="RmlC-like_jellyroll"/>
</dbReference>
<evidence type="ECO:0000313" key="5">
    <source>
        <dbReference type="RefSeq" id="XP_052757633.1"/>
    </source>
</evidence>
<feature type="transmembrane region" description="Helical" evidence="2">
    <location>
        <begin position="1590"/>
        <end position="1609"/>
    </location>
</feature>
<dbReference type="RefSeq" id="XP_052757633.1">
    <property type="nucleotide sequence ID" value="XM_052901673.1"/>
</dbReference>
<evidence type="ECO:0000256" key="2">
    <source>
        <dbReference type="SAM" id="Phobius"/>
    </source>
</evidence>
<feature type="transmembrane region" description="Helical" evidence="2">
    <location>
        <begin position="1323"/>
        <end position="1342"/>
    </location>
</feature>
<name>A0ABM3N219_GALME</name>
<dbReference type="PANTHER" id="PTHR10217">
    <property type="entry name" value="VOLTAGE AND LIGAND GATED POTASSIUM CHANNEL"/>
    <property type="match status" value="1"/>
</dbReference>
<dbReference type="SMART" id="SM00100">
    <property type="entry name" value="cNMP"/>
    <property type="match status" value="4"/>
</dbReference>
<reference evidence="5" key="1">
    <citation type="submission" date="2025-08" db="UniProtKB">
        <authorList>
            <consortium name="RefSeq"/>
        </authorList>
    </citation>
    <scope>IDENTIFICATION</scope>
    <source>
        <tissue evidence="5">Whole larvae</tissue>
    </source>
</reference>
<feature type="domain" description="Cyclic nucleotide-binding" evidence="3">
    <location>
        <begin position="388"/>
        <end position="463"/>
    </location>
</feature>
<feature type="transmembrane region" description="Helical" evidence="2">
    <location>
        <begin position="804"/>
        <end position="823"/>
    </location>
</feature>
<keyword evidence="2" id="KW-0472">Membrane</keyword>
<feature type="transmembrane region" description="Helical" evidence="2">
    <location>
        <begin position="1098"/>
        <end position="1116"/>
    </location>
</feature>
<protein>
    <submittedName>
        <fullName evidence="5">Uncharacterized protein LOC113519257</fullName>
    </submittedName>
</protein>
<feature type="transmembrane region" description="Helical" evidence="2">
    <location>
        <begin position="1236"/>
        <end position="1259"/>
    </location>
</feature>
<feature type="transmembrane region" description="Helical" evidence="2">
    <location>
        <begin position="1664"/>
        <end position="1687"/>
    </location>
</feature>
<feature type="domain" description="Cyclic nucleotide-binding" evidence="3">
    <location>
        <begin position="1439"/>
        <end position="1527"/>
    </location>
</feature>
<organism evidence="4 5">
    <name type="scientific">Galleria mellonella</name>
    <name type="common">Greater wax moth</name>
    <dbReference type="NCBI Taxonomy" id="7137"/>
    <lineage>
        <taxon>Eukaryota</taxon>
        <taxon>Metazoa</taxon>
        <taxon>Ecdysozoa</taxon>
        <taxon>Arthropoda</taxon>
        <taxon>Hexapoda</taxon>
        <taxon>Insecta</taxon>
        <taxon>Pterygota</taxon>
        <taxon>Neoptera</taxon>
        <taxon>Endopterygota</taxon>
        <taxon>Lepidoptera</taxon>
        <taxon>Glossata</taxon>
        <taxon>Ditrysia</taxon>
        <taxon>Pyraloidea</taxon>
        <taxon>Pyralidae</taxon>
        <taxon>Galleriinae</taxon>
        <taxon>Galleria</taxon>
    </lineage>
</organism>
<feature type="transmembrane region" description="Helical" evidence="2">
    <location>
        <begin position="591"/>
        <end position="609"/>
    </location>
</feature>
<keyword evidence="2" id="KW-0812">Transmembrane</keyword>
<feature type="transmembrane region" description="Helical" evidence="2">
    <location>
        <begin position="232"/>
        <end position="251"/>
    </location>
</feature>
<dbReference type="Pfam" id="PF00027">
    <property type="entry name" value="cNMP_binding"/>
    <property type="match status" value="4"/>
</dbReference>
<feature type="transmembrane region" description="Helical" evidence="2">
    <location>
        <begin position="721"/>
        <end position="746"/>
    </location>
</feature>
<feature type="region of interest" description="Disordered" evidence="1">
    <location>
        <begin position="1"/>
        <end position="24"/>
    </location>
</feature>
<feature type="compositionally biased region" description="Acidic residues" evidence="1">
    <location>
        <begin position="12"/>
        <end position="24"/>
    </location>
</feature>
<feature type="transmembrane region" description="Helical" evidence="2">
    <location>
        <begin position="1835"/>
        <end position="1860"/>
    </location>
</feature>
<dbReference type="SUPFAM" id="SSF51206">
    <property type="entry name" value="cAMP-binding domain-like"/>
    <property type="match status" value="4"/>
</dbReference>
<gene>
    <name evidence="5" type="primary">LOC113519257</name>
</gene>
<evidence type="ECO:0000313" key="4">
    <source>
        <dbReference type="Proteomes" id="UP001652740"/>
    </source>
</evidence>
<feature type="transmembrane region" description="Helical" evidence="2">
    <location>
        <begin position="263"/>
        <end position="285"/>
    </location>
</feature>
<feature type="transmembrane region" description="Helical" evidence="2">
    <location>
        <begin position="1804"/>
        <end position="1823"/>
    </location>
</feature>
<accession>A0ABM3N219</accession>
<evidence type="ECO:0000259" key="3">
    <source>
        <dbReference type="PROSITE" id="PS50042"/>
    </source>
</evidence>
<feature type="transmembrane region" description="Helical" evidence="2">
    <location>
        <begin position="1128"/>
        <end position="1149"/>
    </location>
</feature>
<dbReference type="PROSITE" id="PS50042">
    <property type="entry name" value="CNMP_BINDING_3"/>
    <property type="match status" value="4"/>
</dbReference>